<sequence>MEQTHITRPSVFKPFIEIVCRNFKIQTKTNKNIVASRLSGLLALKQLSTTNKAKQNEKKHCLNYLILSKIFYAQTQPCVLMNRRMSTRTSELRGPQLGSASGQTSKHGQHV</sequence>
<proteinExistence type="predicted"/>
<dbReference type="Proteomes" id="UP001345963">
    <property type="component" value="Unassembled WGS sequence"/>
</dbReference>
<protein>
    <submittedName>
        <fullName evidence="2">Uncharacterized protein</fullName>
    </submittedName>
</protein>
<evidence type="ECO:0000313" key="3">
    <source>
        <dbReference type="Proteomes" id="UP001345963"/>
    </source>
</evidence>
<feature type="region of interest" description="Disordered" evidence="1">
    <location>
        <begin position="89"/>
        <end position="111"/>
    </location>
</feature>
<name>A0ABU7AVW2_9TELE</name>
<accession>A0ABU7AVW2</accession>
<evidence type="ECO:0000256" key="1">
    <source>
        <dbReference type="SAM" id="MobiDB-lite"/>
    </source>
</evidence>
<gene>
    <name evidence="2" type="ORF">ATANTOWER_004143</name>
</gene>
<organism evidence="2 3">
    <name type="scientific">Ataeniobius toweri</name>
    <dbReference type="NCBI Taxonomy" id="208326"/>
    <lineage>
        <taxon>Eukaryota</taxon>
        <taxon>Metazoa</taxon>
        <taxon>Chordata</taxon>
        <taxon>Craniata</taxon>
        <taxon>Vertebrata</taxon>
        <taxon>Euteleostomi</taxon>
        <taxon>Actinopterygii</taxon>
        <taxon>Neopterygii</taxon>
        <taxon>Teleostei</taxon>
        <taxon>Neoteleostei</taxon>
        <taxon>Acanthomorphata</taxon>
        <taxon>Ovalentaria</taxon>
        <taxon>Atherinomorphae</taxon>
        <taxon>Cyprinodontiformes</taxon>
        <taxon>Goodeidae</taxon>
        <taxon>Ataeniobius</taxon>
    </lineage>
</organism>
<reference evidence="2 3" key="1">
    <citation type="submission" date="2021-07" db="EMBL/GenBank/DDBJ databases">
        <authorList>
            <person name="Palmer J.M."/>
        </authorList>
    </citation>
    <scope>NUCLEOTIDE SEQUENCE [LARGE SCALE GENOMIC DNA]</scope>
    <source>
        <strain evidence="2 3">AT_MEX2019</strain>
        <tissue evidence="2">Muscle</tissue>
    </source>
</reference>
<comment type="caution">
    <text evidence="2">The sequence shown here is derived from an EMBL/GenBank/DDBJ whole genome shotgun (WGS) entry which is preliminary data.</text>
</comment>
<feature type="compositionally biased region" description="Polar residues" evidence="1">
    <location>
        <begin position="98"/>
        <end position="111"/>
    </location>
</feature>
<dbReference type="EMBL" id="JAHUTI010030952">
    <property type="protein sequence ID" value="MED6242402.1"/>
    <property type="molecule type" value="Genomic_DNA"/>
</dbReference>
<keyword evidence="3" id="KW-1185">Reference proteome</keyword>
<evidence type="ECO:0000313" key="2">
    <source>
        <dbReference type="EMBL" id="MED6242402.1"/>
    </source>
</evidence>